<feature type="compositionally biased region" description="Acidic residues" evidence="1">
    <location>
        <begin position="8"/>
        <end position="20"/>
    </location>
</feature>
<dbReference type="CDD" id="cd00136">
    <property type="entry name" value="PDZ_canonical"/>
    <property type="match status" value="2"/>
</dbReference>
<name>A0A0N4WFS1_HAEPC</name>
<feature type="domain" description="PDZ" evidence="2">
    <location>
        <begin position="350"/>
        <end position="404"/>
    </location>
</feature>
<evidence type="ECO:0000256" key="1">
    <source>
        <dbReference type="SAM" id="MobiDB-lite"/>
    </source>
</evidence>
<feature type="domain" description="PDZ" evidence="2">
    <location>
        <begin position="114"/>
        <end position="168"/>
    </location>
</feature>
<organism evidence="5">
    <name type="scientific">Haemonchus placei</name>
    <name type="common">Barber's pole worm</name>
    <dbReference type="NCBI Taxonomy" id="6290"/>
    <lineage>
        <taxon>Eukaryota</taxon>
        <taxon>Metazoa</taxon>
        <taxon>Ecdysozoa</taxon>
        <taxon>Nematoda</taxon>
        <taxon>Chromadorea</taxon>
        <taxon>Rhabditida</taxon>
        <taxon>Rhabditina</taxon>
        <taxon>Rhabditomorpha</taxon>
        <taxon>Strongyloidea</taxon>
        <taxon>Trichostrongylidae</taxon>
        <taxon>Haemonchus</taxon>
    </lineage>
</organism>
<proteinExistence type="predicted"/>
<dbReference type="PANTHER" id="PTHR31327">
    <property type="entry name" value="SPERM MEIOSIS PDZ DOMAIN CONTAINING PROTEINS-RELATED"/>
    <property type="match status" value="1"/>
</dbReference>
<gene>
    <name evidence="3" type="ORF">HPLM_LOCUS9588</name>
</gene>
<evidence type="ECO:0000259" key="2">
    <source>
        <dbReference type="PROSITE" id="PS50106"/>
    </source>
</evidence>
<dbReference type="STRING" id="6290.A0A0N4WFS1"/>
<dbReference type="InterPro" id="IPR036034">
    <property type="entry name" value="PDZ_sf"/>
</dbReference>
<feature type="domain" description="PDZ" evidence="2">
    <location>
        <begin position="247"/>
        <end position="320"/>
    </location>
</feature>
<evidence type="ECO:0000313" key="4">
    <source>
        <dbReference type="Proteomes" id="UP000268014"/>
    </source>
</evidence>
<dbReference type="Pfam" id="PF00595">
    <property type="entry name" value="PDZ"/>
    <property type="match status" value="2"/>
</dbReference>
<evidence type="ECO:0000313" key="3">
    <source>
        <dbReference type="EMBL" id="VDO37897.1"/>
    </source>
</evidence>
<sequence length="483" mass="54111">MSSKEGGEQMDIEIPMEEGEPLGATPNDKLIITKIQGGTISEGKLKVGDQILKVNGQPISDQNNFFKALRFAPPVAVLTIIRDQKKAEELEARFRIPEERAKFIQRRDGFQYFLAKLVWVPHGPKLGLGIKHFQNRVLVSRSDPGSLSATQLQVGDHIIDIDGVPVTDKDVARDLLIKSLQEKKEVTSVVERPESMEAKHWTQQALVTQVCQPPSVQMNSDVRAILARERARVKEPKPGKSEAQQMDIEIPMEEGEPLGATPNDKLIITKIQGGTISEGKLKVGDQILKVNGQPISDQNNFFKALRFAPPVAVLTIIRDQKKAEELEARFRIPEERAKFIHRRDGFTYFLAKLVWVPHGPKLGLGIKHFQNRVLVSRCDPGSLSATQLEVGDHIIDIDGVPVTDKDVARDLLIKSLQEKKEVTSVVERPETMEAKHWTQQALVTQISQPPSVQMNSDVRAILARERARVKQPKPVIYSFYCSK</sequence>
<feature type="domain" description="PDZ" evidence="2">
    <location>
        <begin position="11"/>
        <end position="84"/>
    </location>
</feature>
<dbReference type="InterPro" id="IPR001478">
    <property type="entry name" value="PDZ"/>
</dbReference>
<dbReference type="Gene3D" id="2.30.42.10">
    <property type="match status" value="4"/>
</dbReference>
<reference evidence="3 4" key="2">
    <citation type="submission" date="2018-11" db="EMBL/GenBank/DDBJ databases">
        <authorList>
            <consortium name="Pathogen Informatics"/>
        </authorList>
    </citation>
    <scope>NUCLEOTIDE SEQUENCE [LARGE SCALE GENOMIC DNA]</scope>
    <source>
        <strain evidence="3 4">MHpl1</strain>
    </source>
</reference>
<keyword evidence="4" id="KW-1185">Reference proteome</keyword>
<evidence type="ECO:0000313" key="5">
    <source>
        <dbReference type="WBParaSite" id="HPLM_0000959601-mRNA-1"/>
    </source>
</evidence>
<dbReference type="SMART" id="SM00228">
    <property type="entry name" value="PDZ"/>
    <property type="match status" value="4"/>
</dbReference>
<dbReference type="OrthoDB" id="6022711at2759"/>
<dbReference type="EMBL" id="UZAF01017100">
    <property type="protein sequence ID" value="VDO37897.1"/>
    <property type="molecule type" value="Genomic_DNA"/>
</dbReference>
<dbReference type="SUPFAM" id="SSF50156">
    <property type="entry name" value="PDZ domain-like"/>
    <property type="match status" value="4"/>
</dbReference>
<reference evidence="5" key="1">
    <citation type="submission" date="2017-02" db="UniProtKB">
        <authorList>
            <consortium name="WormBaseParasite"/>
        </authorList>
    </citation>
    <scope>IDENTIFICATION</scope>
</reference>
<dbReference type="PANTHER" id="PTHR31327:SF7">
    <property type="entry name" value="PDZ DOMAIN-CONTAINING PROTEIN"/>
    <property type="match status" value="1"/>
</dbReference>
<dbReference type="AlphaFoldDB" id="A0A0N4WFS1"/>
<dbReference type="Proteomes" id="UP000268014">
    <property type="component" value="Unassembled WGS sequence"/>
</dbReference>
<dbReference type="WBParaSite" id="HPLM_0000959601-mRNA-1">
    <property type="protein sequence ID" value="HPLM_0000959601-mRNA-1"/>
    <property type="gene ID" value="HPLM_0000959601"/>
</dbReference>
<dbReference type="InterPro" id="IPR040264">
    <property type="entry name" value="T15H9.4-like"/>
</dbReference>
<accession>A0A0N4WFS1</accession>
<protein>
    <submittedName>
        <fullName evidence="5">PDZ domain-containing protein</fullName>
    </submittedName>
</protein>
<dbReference type="PROSITE" id="PS50106">
    <property type="entry name" value="PDZ"/>
    <property type="match status" value="4"/>
</dbReference>
<feature type="region of interest" description="Disordered" evidence="1">
    <location>
        <begin position="1"/>
        <end position="23"/>
    </location>
</feature>